<evidence type="ECO:0000259" key="1">
    <source>
        <dbReference type="Pfam" id="PF20797"/>
    </source>
</evidence>
<dbReference type="Pfam" id="PF20797">
    <property type="entry name" value="HepT-like_2"/>
    <property type="match status" value="1"/>
</dbReference>
<dbReference type="OrthoDB" id="9792853at2"/>
<reference evidence="2 3" key="1">
    <citation type="submission" date="2018-03" db="EMBL/GenBank/DDBJ databases">
        <title>The ancient ancestry and fast evolution of plastids.</title>
        <authorList>
            <person name="Moore K.R."/>
            <person name="Magnabosco C."/>
            <person name="Momper L."/>
            <person name="Gold D.A."/>
            <person name="Bosak T."/>
            <person name="Fournier G.P."/>
        </authorList>
    </citation>
    <scope>NUCLEOTIDE SEQUENCE [LARGE SCALE GENOMIC DNA]</scope>
    <source>
        <strain evidence="2 3">CCALA 016</strain>
    </source>
</reference>
<evidence type="ECO:0000313" key="3">
    <source>
        <dbReference type="Proteomes" id="UP000239001"/>
    </source>
</evidence>
<proteinExistence type="predicted"/>
<name>A0A2T1LQF1_9CHRO</name>
<evidence type="ECO:0000313" key="2">
    <source>
        <dbReference type="EMBL" id="PSF27683.1"/>
    </source>
</evidence>
<dbReference type="EMBL" id="PXOH01000083">
    <property type="protein sequence ID" value="PSF27683.1"/>
    <property type="molecule type" value="Genomic_DNA"/>
</dbReference>
<organism evidence="2 3">
    <name type="scientific">Aphanothece hegewaldii CCALA 016</name>
    <dbReference type="NCBI Taxonomy" id="2107694"/>
    <lineage>
        <taxon>Bacteria</taxon>
        <taxon>Bacillati</taxon>
        <taxon>Cyanobacteriota</taxon>
        <taxon>Cyanophyceae</taxon>
        <taxon>Oscillatoriophycideae</taxon>
        <taxon>Chroococcales</taxon>
        <taxon>Aphanothecaceae</taxon>
        <taxon>Aphanothece</taxon>
    </lineage>
</organism>
<keyword evidence="3" id="KW-1185">Reference proteome</keyword>
<sequence>MNSKLLKLAQEIKLEISFLEISIERSLLGWQRYLESNDQLYLDSVALGLHNFYSGLERLFEKVAKVVDGSLPSGANWHQLLLEQISLENPERRPALISVESRKALEEYRGLRHVVRNVYAFQLEPEKLRLLVESAPSIFTQIKTECLAFASFLEH</sequence>
<comment type="caution">
    <text evidence="2">The sequence shown here is derived from an EMBL/GenBank/DDBJ whole genome shotgun (WGS) entry which is preliminary data.</text>
</comment>
<feature type="domain" description="HepT-like" evidence="1">
    <location>
        <begin position="45"/>
        <end position="152"/>
    </location>
</feature>
<reference evidence="2 3" key="2">
    <citation type="submission" date="2018-03" db="EMBL/GenBank/DDBJ databases">
        <authorList>
            <person name="Keele B.F."/>
        </authorList>
    </citation>
    <scope>NUCLEOTIDE SEQUENCE [LARGE SCALE GENOMIC DNA]</scope>
    <source>
        <strain evidence="2 3">CCALA 016</strain>
    </source>
</reference>
<accession>A0A2T1LQF1</accession>
<dbReference type="InterPro" id="IPR048769">
    <property type="entry name" value="HepT-like_dom"/>
</dbReference>
<dbReference type="AlphaFoldDB" id="A0A2T1LQF1"/>
<protein>
    <recommendedName>
        <fullName evidence="1">HepT-like domain-containing protein</fullName>
    </recommendedName>
</protein>
<dbReference type="Proteomes" id="UP000239001">
    <property type="component" value="Unassembled WGS sequence"/>
</dbReference>
<dbReference type="RefSeq" id="WP_106459599.1">
    <property type="nucleotide sequence ID" value="NZ_PXOH01000083.1"/>
</dbReference>
<gene>
    <name evidence="2" type="ORF">C7H19_24920</name>
</gene>